<protein>
    <recommendedName>
        <fullName evidence="2">Helix-turn-helix domain-containing protein</fullName>
    </recommendedName>
</protein>
<dbReference type="AlphaFoldDB" id="A0AAV4ZDX4"/>
<sequence>MNFVRPLTPEMVAARWGCSPNHVRNLIRRGELRGFRVGSRLLRVKPDAVEEFERCQEITGSDASTDATSSLGGSTESEGVIVLTHSRERQPRRKPLP</sequence>
<dbReference type="RefSeq" id="WP_210322590.1">
    <property type="nucleotide sequence ID" value="NZ_CP162530.1"/>
</dbReference>
<evidence type="ECO:0000256" key="1">
    <source>
        <dbReference type="SAM" id="MobiDB-lite"/>
    </source>
</evidence>
<name>A0AAV4ZDX4_9HYPH</name>
<organism evidence="3 4">
    <name type="scientific">Methylobacterium bullatum</name>
    <dbReference type="NCBI Taxonomy" id="570505"/>
    <lineage>
        <taxon>Bacteria</taxon>
        <taxon>Pseudomonadati</taxon>
        <taxon>Pseudomonadota</taxon>
        <taxon>Alphaproteobacteria</taxon>
        <taxon>Hyphomicrobiales</taxon>
        <taxon>Methylobacteriaceae</taxon>
        <taxon>Methylobacterium</taxon>
    </lineage>
</organism>
<comment type="caution">
    <text evidence="3">The sequence shown here is derived from an EMBL/GenBank/DDBJ whole genome shotgun (WGS) entry which is preliminary data.</text>
</comment>
<dbReference type="Pfam" id="PF12728">
    <property type="entry name" value="HTH_17"/>
    <property type="match status" value="1"/>
</dbReference>
<dbReference type="InterPro" id="IPR010093">
    <property type="entry name" value="SinI_DNA-bd"/>
</dbReference>
<evidence type="ECO:0000313" key="4">
    <source>
        <dbReference type="Proteomes" id="UP001055307"/>
    </source>
</evidence>
<dbReference type="EMBL" id="BPQF01000040">
    <property type="protein sequence ID" value="GJD42071.1"/>
    <property type="molecule type" value="Genomic_DNA"/>
</dbReference>
<reference evidence="3" key="1">
    <citation type="journal article" date="2016" name="Front. Microbiol.">
        <title>Genome Sequence of the Piezophilic, Mesophilic Sulfate-Reducing Bacterium Desulfovibrio indicus J2T.</title>
        <authorList>
            <person name="Cao J."/>
            <person name="Maignien L."/>
            <person name="Shao Z."/>
            <person name="Alain K."/>
            <person name="Jebbar M."/>
        </authorList>
    </citation>
    <scope>NUCLEOTIDE SEQUENCE</scope>
    <source>
        <strain evidence="3">DSM 21893</strain>
    </source>
</reference>
<feature type="domain" description="Helix-turn-helix" evidence="2">
    <location>
        <begin position="7"/>
        <end position="52"/>
    </location>
</feature>
<accession>A0AAV4ZDX4</accession>
<dbReference type="InterPro" id="IPR041657">
    <property type="entry name" value="HTH_17"/>
</dbReference>
<dbReference type="NCBIfam" id="TIGR01764">
    <property type="entry name" value="excise"/>
    <property type="match status" value="1"/>
</dbReference>
<feature type="compositionally biased region" description="Low complexity" evidence="1">
    <location>
        <begin position="61"/>
        <end position="79"/>
    </location>
</feature>
<dbReference type="GO" id="GO:0003677">
    <property type="term" value="F:DNA binding"/>
    <property type="evidence" value="ECO:0007669"/>
    <property type="project" value="InterPro"/>
</dbReference>
<keyword evidence="4" id="KW-1185">Reference proteome</keyword>
<reference evidence="3" key="2">
    <citation type="submission" date="2021-08" db="EMBL/GenBank/DDBJ databases">
        <authorList>
            <person name="Tani A."/>
            <person name="Ola A."/>
            <person name="Ogura Y."/>
            <person name="Katsura K."/>
            <person name="Hayashi T."/>
        </authorList>
    </citation>
    <scope>NUCLEOTIDE SEQUENCE</scope>
    <source>
        <strain evidence="3">DSM 21893</strain>
    </source>
</reference>
<proteinExistence type="predicted"/>
<feature type="region of interest" description="Disordered" evidence="1">
    <location>
        <begin position="55"/>
        <end position="97"/>
    </location>
</feature>
<gene>
    <name evidence="3" type="ORF">OICFNHDK_4562</name>
</gene>
<dbReference type="Proteomes" id="UP001055307">
    <property type="component" value="Unassembled WGS sequence"/>
</dbReference>
<evidence type="ECO:0000313" key="3">
    <source>
        <dbReference type="EMBL" id="GJD42071.1"/>
    </source>
</evidence>
<evidence type="ECO:0000259" key="2">
    <source>
        <dbReference type="Pfam" id="PF12728"/>
    </source>
</evidence>